<gene>
    <name evidence="1" type="ORF">SMRZ_LOCUS21938</name>
</gene>
<proteinExistence type="predicted"/>
<accession>A0A183N0W3</accession>
<dbReference type="Proteomes" id="UP000277204">
    <property type="component" value="Unassembled WGS sequence"/>
</dbReference>
<protein>
    <submittedName>
        <fullName evidence="1">Uncharacterized protein</fullName>
    </submittedName>
</protein>
<reference evidence="1 2" key="1">
    <citation type="submission" date="2018-11" db="EMBL/GenBank/DDBJ databases">
        <authorList>
            <consortium name="Pathogen Informatics"/>
        </authorList>
    </citation>
    <scope>NUCLEOTIDE SEQUENCE [LARGE SCALE GENOMIC DNA]</scope>
    <source>
        <strain evidence="1 2">Zambia</strain>
    </source>
</reference>
<name>A0A183N0W3_9TREM</name>
<dbReference type="STRING" id="48269.A0A183N0W3"/>
<keyword evidence="2" id="KW-1185">Reference proteome</keyword>
<sequence>MNYENTPKYEDQWANFIQSLDVDPDKAKGIEQLPDDQKRQLLENYNPRKGDAQQAKEILLATEISLRTNNVA</sequence>
<organism evidence="1 2">
    <name type="scientific">Schistosoma margrebowiei</name>
    <dbReference type="NCBI Taxonomy" id="48269"/>
    <lineage>
        <taxon>Eukaryota</taxon>
        <taxon>Metazoa</taxon>
        <taxon>Spiralia</taxon>
        <taxon>Lophotrochozoa</taxon>
        <taxon>Platyhelminthes</taxon>
        <taxon>Trematoda</taxon>
        <taxon>Digenea</taxon>
        <taxon>Strigeidida</taxon>
        <taxon>Schistosomatoidea</taxon>
        <taxon>Schistosomatidae</taxon>
        <taxon>Schistosoma</taxon>
    </lineage>
</organism>
<evidence type="ECO:0000313" key="1">
    <source>
        <dbReference type="EMBL" id="VDP41291.1"/>
    </source>
</evidence>
<evidence type="ECO:0000313" key="2">
    <source>
        <dbReference type="Proteomes" id="UP000277204"/>
    </source>
</evidence>
<dbReference type="AlphaFoldDB" id="A0A183N0W3"/>
<dbReference type="EMBL" id="UZAI01018919">
    <property type="protein sequence ID" value="VDP41291.1"/>
    <property type="molecule type" value="Genomic_DNA"/>
</dbReference>